<dbReference type="EMBL" id="CP015029">
    <property type="protein sequence ID" value="QIM64234.1"/>
    <property type="molecule type" value="Genomic_DNA"/>
</dbReference>
<name>A0AAE6X6A4_9PAST</name>
<gene>
    <name evidence="1" type="ORF">A4G17_01580</name>
    <name evidence="2" type="ORF">EDC49_1290</name>
</gene>
<reference evidence="2 3" key="2">
    <citation type="submission" date="2018-11" db="EMBL/GenBank/DDBJ databases">
        <title>Genomic Encyclopedia of Type Strains, Phase IV (KMG-IV): sequencing the most valuable type-strain genomes for metagenomic binning, comparative biology and taxonomic classification.</title>
        <authorList>
            <person name="Goeker M."/>
        </authorList>
    </citation>
    <scope>NUCLEOTIDE SEQUENCE [LARGE SCALE GENOMIC DNA]</scope>
    <source>
        <strain evidence="2 3">DSM 25797</strain>
    </source>
</reference>
<evidence type="ECO:0000313" key="4">
    <source>
        <dbReference type="Proteomes" id="UP000502287"/>
    </source>
</evidence>
<evidence type="ECO:0000313" key="1">
    <source>
        <dbReference type="EMBL" id="QIM64234.1"/>
    </source>
</evidence>
<dbReference type="AlphaFoldDB" id="A0AAE6X6A4"/>
<reference evidence="1 4" key="1">
    <citation type="submission" date="2016-03" db="EMBL/GenBank/DDBJ databases">
        <authorList>
            <person name="Hansen M.J."/>
            <person name="Bojesen A.M."/>
            <person name="Planet P."/>
        </authorList>
    </citation>
    <scope>NUCLEOTIDE SEQUENCE [LARGE SCALE GENOMIC DNA]</scope>
    <source>
        <strain evidence="1 4">HPA 21</strain>
    </source>
</reference>
<sequence length="86" mass="9884">MAAYTKDTEVFLQLVKNDKQHWNNRYSPGEKVPVSGIYRCIACGKEVTCNENDPLPPQNSSQHISCRDIKWQLIIRTDTKGNQFKS</sequence>
<accession>A0AAE6X6A4</accession>
<dbReference type="RefSeq" id="WP_123956928.1">
    <property type="nucleotide sequence ID" value="NZ_CP015029.1"/>
</dbReference>
<dbReference type="Proteomes" id="UP000276901">
    <property type="component" value="Unassembled WGS sequence"/>
</dbReference>
<keyword evidence="3" id="KW-1185">Reference proteome</keyword>
<evidence type="ECO:0000313" key="3">
    <source>
        <dbReference type="Proteomes" id="UP000276901"/>
    </source>
</evidence>
<dbReference type="KEGG" id="fcl:A4G17_01580"/>
<organism evidence="1 4">
    <name type="scientific">Frederiksenia canicola</name>
    <dbReference type="NCBI Taxonomy" id="123824"/>
    <lineage>
        <taxon>Bacteria</taxon>
        <taxon>Pseudomonadati</taxon>
        <taxon>Pseudomonadota</taxon>
        <taxon>Gammaproteobacteria</taxon>
        <taxon>Pasteurellales</taxon>
        <taxon>Pasteurellaceae</taxon>
        <taxon>Frederiksenia</taxon>
    </lineage>
</organism>
<dbReference type="EMBL" id="RKQT01000002">
    <property type="protein sequence ID" value="RPE93776.1"/>
    <property type="molecule type" value="Genomic_DNA"/>
</dbReference>
<proteinExistence type="predicted"/>
<dbReference type="Proteomes" id="UP000502287">
    <property type="component" value="Chromosome"/>
</dbReference>
<evidence type="ECO:0000313" key="2">
    <source>
        <dbReference type="EMBL" id="RPE93776.1"/>
    </source>
</evidence>
<protein>
    <submittedName>
        <fullName evidence="1">Protein L</fullName>
    </submittedName>
</protein>